<gene>
    <name evidence="5" type="ORF">Pa4123_21620</name>
</gene>
<dbReference type="SMART" id="SM00354">
    <property type="entry name" value="HTH_LACI"/>
    <property type="match status" value="1"/>
</dbReference>
<dbReference type="EMBL" id="BSDI01000007">
    <property type="protein sequence ID" value="GLH96888.1"/>
    <property type="molecule type" value="Genomic_DNA"/>
</dbReference>
<dbReference type="InterPro" id="IPR000843">
    <property type="entry name" value="HTH_LacI"/>
</dbReference>
<keyword evidence="2" id="KW-0238">DNA-binding</keyword>
<accession>A0ABQ5QQX0</accession>
<comment type="caution">
    <text evidence="5">The sequence shown here is derived from an EMBL/GenBank/DDBJ whole genome shotgun (WGS) entry which is preliminary data.</text>
</comment>
<protein>
    <submittedName>
        <fullName evidence="5">LacI family transcriptional regulator</fullName>
    </submittedName>
</protein>
<evidence type="ECO:0000313" key="6">
    <source>
        <dbReference type="Proteomes" id="UP001144280"/>
    </source>
</evidence>
<proteinExistence type="predicted"/>
<keyword evidence="3" id="KW-0804">Transcription</keyword>
<keyword evidence="6" id="KW-1185">Reference proteome</keyword>
<dbReference type="CDD" id="cd01392">
    <property type="entry name" value="HTH_LacI"/>
    <property type="match status" value="1"/>
</dbReference>
<reference evidence="5" key="1">
    <citation type="submission" date="2022-12" db="EMBL/GenBank/DDBJ databases">
        <title>New Phytohabitans aurantiacus sp. RD004123 nov., an actinomycete isolated from soil.</title>
        <authorList>
            <person name="Triningsih D.W."/>
            <person name="Harunari E."/>
            <person name="Igarashi Y."/>
        </authorList>
    </citation>
    <scope>NUCLEOTIDE SEQUENCE</scope>
    <source>
        <strain evidence="5">RD004123</strain>
    </source>
</reference>
<dbReference type="InterPro" id="IPR028082">
    <property type="entry name" value="Peripla_BP_I"/>
</dbReference>
<evidence type="ECO:0000256" key="1">
    <source>
        <dbReference type="ARBA" id="ARBA00023015"/>
    </source>
</evidence>
<evidence type="ECO:0000259" key="4">
    <source>
        <dbReference type="PROSITE" id="PS50932"/>
    </source>
</evidence>
<keyword evidence="1" id="KW-0805">Transcription regulation</keyword>
<organism evidence="5 6">
    <name type="scientific">Phytohabitans aurantiacus</name>
    <dbReference type="NCBI Taxonomy" id="3016789"/>
    <lineage>
        <taxon>Bacteria</taxon>
        <taxon>Bacillati</taxon>
        <taxon>Actinomycetota</taxon>
        <taxon>Actinomycetes</taxon>
        <taxon>Micromonosporales</taxon>
        <taxon>Micromonosporaceae</taxon>
    </lineage>
</organism>
<dbReference type="PANTHER" id="PTHR30146:SF138">
    <property type="entry name" value="TRANSCRIPTIONAL REGULATORY PROTEIN"/>
    <property type="match status" value="1"/>
</dbReference>
<dbReference type="InterPro" id="IPR046335">
    <property type="entry name" value="LacI/GalR-like_sensor"/>
</dbReference>
<evidence type="ECO:0000256" key="2">
    <source>
        <dbReference type="ARBA" id="ARBA00023125"/>
    </source>
</evidence>
<dbReference type="Gene3D" id="3.40.50.2300">
    <property type="match status" value="2"/>
</dbReference>
<dbReference type="SUPFAM" id="SSF53822">
    <property type="entry name" value="Periplasmic binding protein-like I"/>
    <property type="match status" value="1"/>
</dbReference>
<evidence type="ECO:0000313" key="5">
    <source>
        <dbReference type="EMBL" id="GLH96888.1"/>
    </source>
</evidence>
<evidence type="ECO:0000256" key="3">
    <source>
        <dbReference type="ARBA" id="ARBA00023163"/>
    </source>
</evidence>
<dbReference type="Pfam" id="PF00356">
    <property type="entry name" value="LacI"/>
    <property type="match status" value="1"/>
</dbReference>
<dbReference type="InterPro" id="IPR010982">
    <property type="entry name" value="Lambda_DNA-bd_dom_sf"/>
</dbReference>
<dbReference type="Pfam" id="PF13377">
    <property type="entry name" value="Peripla_BP_3"/>
    <property type="match status" value="1"/>
</dbReference>
<dbReference type="PROSITE" id="PS50932">
    <property type="entry name" value="HTH_LACI_2"/>
    <property type="match status" value="1"/>
</dbReference>
<dbReference type="Proteomes" id="UP001144280">
    <property type="component" value="Unassembled WGS sequence"/>
</dbReference>
<dbReference type="Gene3D" id="1.10.260.40">
    <property type="entry name" value="lambda repressor-like DNA-binding domains"/>
    <property type="match status" value="1"/>
</dbReference>
<sequence>MRRRPTVYDVAARAGVSIATVSFAFTQPGRVRKSTLDAVLAAADDLGYVPSANARGLATGRTGAIGLYSFDYLLDSVDYLLDSVPRQTTQTDIRTFPLYMDEVQRGVQLECRQRGWALMLGAGHTHGHLPDVIDVAGRVDGLIAFAGSATPEAIIQVAKRIPVVELGGTARHEGVHTVLVDNRTGMRELTRHLVTTHGCRDLVYLGGLGLAEFDARYEGFGHALAAAGLPVPSPTPSKPGHDHTTTAAVEELIRAAKLPDAIVCATDQEALVAMDTLVAADIAVPANVIVTGFDGTVAGRFATPRLTTVRQPMEEIGRTAVRILAGLLDSSGGYPNEYDYLPSTFVIGASCGC</sequence>
<name>A0ABQ5QQX0_9ACTN</name>
<dbReference type="CDD" id="cd06267">
    <property type="entry name" value="PBP1_LacI_sugar_binding-like"/>
    <property type="match status" value="1"/>
</dbReference>
<dbReference type="RefSeq" id="WP_281894221.1">
    <property type="nucleotide sequence ID" value="NZ_BSDI01000007.1"/>
</dbReference>
<feature type="domain" description="HTH lacI-type" evidence="4">
    <location>
        <begin position="5"/>
        <end position="59"/>
    </location>
</feature>
<dbReference type="SUPFAM" id="SSF47413">
    <property type="entry name" value="lambda repressor-like DNA-binding domains"/>
    <property type="match status" value="1"/>
</dbReference>
<dbReference type="PANTHER" id="PTHR30146">
    <property type="entry name" value="LACI-RELATED TRANSCRIPTIONAL REPRESSOR"/>
    <property type="match status" value="1"/>
</dbReference>